<dbReference type="Gene3D" id="1.10.10.10">
    <property type="entry name" value="Winged helix-like DNA-binding domain superfamily/Winged helix DNA-binding domain"/>
    <property type="match status" value="1"/>
</dbReference>
<keyword evidence="4" id="KW-0804">Transcription</keyword>
<dbReference type="InterPro" id="IPR051054">
    <property type="entry name" value="SorC_transcr_regulators"/>
</dbReference>
<reference evidence="6 7" key="1">
    <citation type="submission" date="2018-02" db="EMBL/GenBank/DDBJ databases">
        <title>Whole genome sequencing of endophytic bacterium.</title>
        <authorList>
            <person name="Eedara R."/>
            <person name="Podile A.R."/>
        </authorList>
    </citation>
    <scope>NUCLEOTIDE SEQUENCE [LARGE SCALE GENOMIC DNA]</scope>
    <source>
        <strain evidence="6 7">RP1T</strain>
    </source>
</reference>
<dbReference type="EMBL" id="PUEJ01000007">
    <property type="protein sequence ID" value="PRH85849.1"/>
    <property type="molecule type" value="Genomic_DNA"/>
</dbReference>
<dbReference type="PANTHER" id="PTHR34294:SF1">
    <property type="entry name" value="TRANSCRIPTIONAL REGULATOR LSRR"/>
    <property type="match status" value="1"/>
</dbReference>
<evidence type="ECO:0000256" key="1">
    <source>
        <dbReference type="ARBA" id="ARBA00010466"/>
    </source>
</evidence>
<evidence type="ECO:0000313" key="6">
    <source>
        <dbReference type="EMBL" id="PRH85849.1"/>
    </source>
</evidence>
<dbReference type="Proteomes" id="UP000237682">
    <property type="component" value="Unassembled WGS sequence"/>
</dbReference>
<keyword evidence="7" id="KW-1185">Reference proteome</keyword>
<sequence length="318" mass="34653">MSDLGDLQNRKLDLATRAAWLYYIDGATQDEIAAQFDISRQSVQRLVALAVSERVIEFRIQSPIAECTALAKQLRESYGLTICEVVPNGLHDPLAAVGLAAAQILETQFGQRGSGVFGFSTGRTLLRMVREISAKPRPDLKMVSIVGNAARDGCVSPFEIAMRLADKLDAKCYPLQMPVLADTIEHCQALRSQPVHAMLQGLVETARAVYVGVSDVSYGSPIHQDGFVLESEMHYLIENGAIGEIAAWPFDRNGRILQNDYTERLPGFRPDRLARLVPVVGVAAGQRKIAPIRAALKGDLLSGLITDEQTAAALLEQT</sequence>
<gene>
    <name evidence="6" type="ORF">C5L14_20095</name>
</gene>
<dbReference type="OrthoDB" id="7065657at2"/>
<comment type="similarity">
    <text evidence="1">Belongs to the SorC transcriptional regulatory family.</text>
</comment>
<dbReference type="AlphaFoldDB" id="A0A2S9Q923"/>
<dbReference type="InterPro" id="IPR037171">
    <property type="entry name" value="NagB/RpiA_transferase-like"/>
</dbReference>
<evidence type="ECO:0000256" key="4">
    <source>
        <dbReference type="ARBA" id="ARBA00023163"/>
    </source>
</evidence>
<organism evidence="6 7">
    <name type="scientific">Labrys okinawensis</name>
    <dbReference type="NCBI Taxonomy" id="346911"/>
    <lineage>
        <taxon>Bacteria</taxon>
        <taxon>Pseudomonadati</taxon>
        <taxon>Pseudomonadota</taxon>
        <taxon>Alphaproteobacteria</taxon>
        <taxon>Hyphomicrobiales</taxon>
        <taxon>Xanthobacteraceae</taxon>
        <taxon>Labrys</taxon>
    </lineage>
</organism>
<dbReference type="InterPro" id="IPR013324">
    <property type="entry name" value="RNA_pol_sigma_r3/r4-like"/>
</dbReference>
<protein>
    <submittedName>
        <fullName evidence="6">DNA-binding transcriptional regulator</fullName>
    </submittedName>
</protein>
<accession>A0A2S9Q923</accession>
<name>A0A2S9Q923_9HYPH</name>
<evidence type="ECO:0000313" key="7">
    <source>
        <dbReference type="Proteomes" id="UP000237682"/>
    </source>
</evidence>
<dbReference type="GO" id="GO:0030246">
    <property type="term" value="F:carbohydrate binding"/>
    <property type="evidence" value="ECO:0007669"/>
    <property type="project" value="InterPro"/>
</dbReference>
<dbReference type="PANTHER" id="PTHR34294">
    <property type="entry name" value="TRANSCRIPTIONAL REGULATOR-RELATED"/>
    <property type="match status" value="1"/>
</dbReference>
<evidence type="ECO:0000256" key="3">
    <source>
        <dbReference type="ARBA" id="ARBA00023125"/>
    </source>
</evidence>
<keyword evidence="2" id="KW-0805">Transcription regulation</keyword>
<dbReference type="GO" id="GO:0003677">
    <property type="term" value="F:DNA binding"/>
    <property type="evidence" value="ECO:0007669"/>
    <property type="project" value="UniProtKB-KW"/>
</dbReference>
<keyword evidence="3 6" id="KW-0238">DNA-binding</keyword>
<dbReference type="SUPFAM" id="SSF100950">
    <property type="entry name" value="NagB/RpiA/CoA transferase-like"/>
    <property type="match status" value="1"/>
</dbReference>
<evidence type="ECO:0000259" key="5">
    <source>
        <dbReference type="Pfam" id="PF04198"/>
    </source>
</evidence>
<dbReference type="InterPro" id="IPR007324">
    <property type="entry name" value="Sugar-bd_dom_put"/>
</dbReference>
<dbReference type="SUPFAM" id="SSF88659">
    <property type="entry name" value="Sigma3 and sigma4 domains of RNA polymerase sigma factors"/>
    <property type="match status" value="1"/>
</dbReference>
<evidence type="ECO:0000256" key="2">
    <source>
        <dbReference type="ARBA" id="ARBA00023015"/>
    </source>
</evidence>
<comment type="caution">
    <text evidence="6">The sequence shown here is derived from an EMBL/GenBank/DDBJ whole genome shotgun (WGS) entry which is preliminary data.</text>
</comment>
<feature type="domain" description="Sugar-binding" evidence="5">
    <location>
        <begin position="63"/>
        <end position="316"/>
    </location>
</feature>
<dbReference type="InterPro" id="IPR036388">
    <property type="entry name" value="WH-like_DNA-bd_sf"/>
</dbReference>
<dbReference type="Pfam" id="PF04198">
    <property type="entry name" value="Sugar-bind"/>
    <property type="match status" value="1"/>
</dbReference>
<dbReference type="Gene3D" id="3.40.50.1360">
    <property type="match status" value="1"/>
</dbReference>
<proteinExistence type="inferred from homology"/>
<dbReference type="RefSeq" id="WP_105863845.1">
    <property type="nucleotide sequence ID" value="NZ_PUEJ01000007.1"/>
</dbReference>